<dbReference type="AlphaFoldDB" id="A0A199VBM9"/>
<accession>A0A199VBM9</accession>
<feature type="region of interest" description="Disordered" evidence="6">
    <location>
        <begin position="533"/>
        <end position="552"/>
    </location>
</feature>
<feature type="region of interest" description="Disordered" evidence="6">
    <location>
        <begin position="135"/>
        <end position="155"/>
    </location>
</feature>
<proteinExistence type="predicted"/>
<evidence type="ECO:0000256" key="3">
    <source>
        <dbReference type="ARBA" id="ARBA00022833"/>
    </source>
</evidence>
<dbReference type="EMBL" id="LSRQ01002410">
    <property type="protein sequence ID" value="OAY74418.1"/>
    <property type="molecule type" value="Genomic_DNA"/>
</dbReference>
<evidence type="ECO:0000256" key="5">
    <source>
        <dbReference type="SAM" id="Coils"/>
    </source>
</evidence>
<evidence type="ECO:0000256" key="4">
    <source>
        <dbReference type="PROSITE-ProRule" id="PRU00325"/>
    </source>
</evidence>
<evidence type="ECO:0000256" key="6">
    <source>
        <dbReference type="SAM" id="MobiDB-lite"/>
    </source>
</evidence>
<evidence type="ECO:0000259" key="7">
    <source>
        <dbReference type="PROSITE" id="PS50966"/>
    </source>
</evidence>
<dbReference type="SMART" id="SM00575">
    <property type="entry name" value="ZnF_PMZ"/>
    <property type="match status" value="1"/>
</dbReference>
<feature type="coiled-coil region" evidence="5">
    <location>
        <begin position="239"/>
        <end position="266"/>
    </location>
</feature>
<evidence type="ECO:0000256" key="2">
    <source>
        <dbReference type="ARBA" id="ARBA00022771"/>
    </source>
</evidence>
<gene>
    <name evidence="8" type="ORF">ACMD2_22567</name>
</gene>
<keyword evidence="2 4" id="KW-0863">Zinc-finger</keyword>
<dbReference type="Pfam" id="PF04434">
    <property type="entry name" value="SWIM"/>
    <property type="match status" value="1"/>
</dbReference>
<comment type="caution">
    <text evidence="8">The sequence shown here is derived from an EMBL/GenBank/DDBJ whole genome shotgun (WGS) entry which is preliminary data.</text>
</comment>
<protein>
    <submittedName>
        <fullName evidence="8">Protein FAR1-RELATED SEQUENCE 5</fullName>
    </submittedName>
</protein>
<name>A0A199VBM9_ANACO</name>
<sequence length="552" mass="62987">MDHSNNNDQMDDTFQSENIRRNGENMNSDGLSICGQSNAPENISENMNSDDFDADLDNHDEPNSLMHDRDAMEVVSDDPYIGKEFNSAEAVQTFYNSYAFRLGFSIRKASQYKARKQDGMMTSMLLTCSKEGQSNVRDYDRRSSTTTQGQVTPTKEFAHKRSGCKALMRVKMIKGGKWVVTRFTEEHNHDLIASPTKTRFLRSHRSISNEQKQVIQLLRDQNISTSQIMSYIAARDGGSQNINFTMKDLSNEIVRYEKEEEEEFKTTNGESSLWSLNPIEKQAREIYTKHLRDATGFGVVELEQYKLYQTTLLENIYTLKQGSCSYKVAIEVETEKICCNCKQFEFTGILCPHALRVMQHVGMNFIPTRYILKRWTKNAKKGMEDGKLKLTSHCGSSNGTAHWYDSLNFKVQQFVYEGSRNLEAYKLACHKIDAAIEELKSLNLVMGNRKKTTKEKQCDYHDVILSQSTQLRTTMEECIVKDPPQSNCKGKRKPQRYKPSAERKAKKSRTCPNCKKKGHNIRTCKEGLTFADCLDGESSESSGTNSRDASEG</sequence>
<dbReference type="Pfam" id="PF03101">
    <property type="entry name" value="FAR1"/>
    <property type="match status" value="1"/>
</dbReference>
<evidence type="ECO:0000313" key="8">
    <source>
        <dbReference type="EMBL" id="OAY74418.1"/>
    </source>
</evidence>
<keyword evidence="5" id="KW-0175">Coiled coil</keyword>
<reference evidence="8 9" key="1">
    <citation type="journal article" date="2016" name="DNA Res.">
        <title>The draft genome of MD-2 pineapple using hybrid error correction of long reads.</title>
        <authorList>
            <person name="Redwan R.M."/>
            <person name="Saidin A."/>
            <person name="Kumar S.V."/>
        </authorList>
    </citation>
    <scope>NUCLEOTIDE SEQUENCE [LARGE SCALE GENOMIC DNA]</scope>
    <source>
        <strain evidence="9">cv. MD2</strain>
        <tissue evidence="8">Leaf</tissue>
    </source>
</reference>
<dbReference type="STRING" id="4615.A0A199VBM9"/>
<dbReference type="InterPro" id="IPR004330">
    <property type="entry name" value="FAR1_DNA_bnd_dom"/>
</dbReference>
<feature type="region of interest" description="Disordered" evidence="6">
    <location>
        <begin position="483"/>
        <end position="519"/>
    </location>
</feature>
<evidence type="ECO:0000256" key="1">
    <source>
        <dbReference type="ARBA" id="ARBA00022723"/>
    </source>
</evidence>
<dbReference type="PROSITE" id="PS50966">
    <property type="entry name" value="ZF_SWIM"/>
    <property type="match status" value="1"/>
</dbReference>
<keyword evidence="1" id="KW-0479">Metal-binding</keyword>
<feature type="region of interest" description="Disordered" evidence="6">
    <location>
        <begin position="20"/>
        <end position="59"/>
    </location>
</feature>
<feature type="compositionally biased region" description="Basic residues" evidence="6">
    <location>
        <begin position="504"/>
        <end position="519"/>
    </location>
</feature>
<dbReference type="Proteomes" id="UP000092600">
    <property type="component" value="Unassembled WGS sequence"/>
</dbReference>
<evidence type="ECO:0000313" key="9">
    <source>
        <dbReference type="Proteomes" id="UP000092600"/>
    </source>
</evidence>
<dbReference type="InterPro" id="IPR006564">
    <property type="entry name" value="Znf_PMZ"/>
</dbReference>
<feature type="compositionally biased region" description="Polar residues" evidence="6">
    <location>
        <begin position="539"/>
        <end position="552"/>
    </location>
</feature>
<dbReference type="InterPro" id="IPR007527">
    <property type="entry name" value="Znf_SWIM"/>
</dbReference>
<feature type="domain" description="SWIM-type" evidence="7">
    <location>
        <begin position="326"/>
        <end position="362"/>
    </location>
</feature>
<feature type="compositionally biased region" description="Polar residues" evidence="6">
    <location>
        <begin position="24"/>
        <end position="47"/>
    </location>
</feature>
<dbReference type="GO" id="GO:0008270">
    <property type="term" value="F:zinc ion binding"/>
    <property type="evidence" value="ECO:0007669"/>
    <property type="project" value="UniProtKB-KW"/>
</dbReference>
<organism evidence="8 9">
    <name type="scientific">Ananas comosus</name>
    <name type="common">Pineapple</name>
    <name type="synonym">Ananas ananas</name>
    <dbReference type="NCBI Taxonomy" id="4615"/>
    <lineage>
        <taxon>Eukaryota</taxon>
        <taxon>Viridiplantae</taxon>
        <taxon>Streptophyta</taxon>
        <taxon>Embryophyta</taxon>
        <taxon>Tracheophyta</taxon>
        <taxon>Spermatophyta</taxon>
        <taxon>Magnoliopsida</taxon>
        <taxon>Liliopsida</taxon>
        <taxon>Poales</taxon>
        <taxon>Bromeliaceae</taxon>
        <taxon>Bromelioideae</taxon>
        <taxon>Ananas</taxon>
    </lineage>
</organism>
<dbReference type="PANTHER" id="PTHR47718">
    <property type="entry name" value="OS01G0519700 PROTEIN"/>
    <property type="match status" value="1"/>
</dbReference>
<feature type="compositionally biased region" description="Polar residues" evidence="6">
    <location>
        <begin position="144"/>
        <end position="153"/>
    </location>
</feature>
<keyword evidence="3" id="KW-0862">Zinc</keyword>